<evidence type="ECO:0000313" key="12">
    <source>
        <dbReference type="Proteomes" id="UP000540685"/>
    </source>
</evidence>
<keyword evidence="7 9" id="KW-0472">Membrane</keyword>
<dbReference type="PRINTS" id="PR01036">
    <property type="entry name" value="TCRTETB"/>
</dbReference>
<dbReference type="PROSITE" id="PS50850">
    <property type="entry name" value="MFS"/>
    <property type="match status" value="1"/>
</dbReference>
<feature type="transmembrane region" description="Helical" evidence="9">
    <location>
        <begin position="97"/>
        <end position="122"/>
    </location>
</feature>
<accession>A0A7W9IJT6</accession>
<dbReference type="AlphaFoldDB" id="A0A7W9IJT6"/>
<keyword evidence="6 9" id="KW-1133">Transmembrane helix</keyword>
<feature type="region of interest" description="Disordered" evidence="8">
    <location>
        <begin position="430"/>
        <end position="457"/>
    </location>
</feature>
<protein>
    <submittedName>
        <fullName evidence="11">EmrB/QacA subfamily drug resistance transporter</fullName>
    </submittedName>
</protein>
<feature type="transmembrane region" description="Helical" evidence="9">
    <location>
        <begin position="264"/>
        <end position="283"/>
    </location>
</feature>
<feature type="transmembrane region" description="Helical" evidence="9">
    <location>
        <begin position="329"/>
        <end position="349"/>
    </location>
</feature>
<dbReference type="InterPro" id="IPR011701">
    <property type="entry name" value="MFS"/>
</dbReference>
<evidence type="ECO:0000313" key="11">
    <source>
        <dbReference type="EMBL" id="MBB5821911.1"/>
    </source>
</evidence>
<keyword evidence="12" id="KW-1185">Reference proteome</keyword>
<dbReference type="InterPro" id="IPR004638">
    <property type="entry name" value="EmrB-like"/>
</dbReference>
<keyword evidence="5 9" id="KW-0812">Transmembrane</keyword>
<evidence type="ECO:0000256" key="5">
    <source>
        <dbReference type="ARBA" id="ARBA00022692"/>
    </source>
</evidence>
<feature type="transmembrane region" description="Helical" evidence="9">
    <location>
        <begin position="355"/>
        <end position="377"/>
    </location>
</feature>
<dbReference type="GO" id="GO:0022857">
    <property type="term" value="F:transmembrane transporter activity"/>
    <property type="evidence" value="ECO:0007669"/>
    <property type="project" value="InterPro"/>
</dbReference>
<comment type="similarity">
    <text evidence="2">Belongs to the major facilitator superfamily. EmrB family.</text>
</comment>
<dbReference type="InterPro" id="IPR036259">
    <property type="entry name" value="MFS_trans_sf"/>
</dbReference>
<comment type="caution">
    <text evidence="11">The sequence shown here is derived from an EMBL/GenBank/DDBJ whole genome shotgun (WGS) entry which is preliminary data.</text>
</comment>
<dbReference type="Pfam" id="PF07690">
    <property type="entry name" value="MFS_1"/>
    <property type="match status" value="1"/>
</dbReference>
<feature type="transmembrane region" description="Helical" evidence="9">
    <location>
        <begin position="191"/>
        <end position="210"/>
    </location>
</feature>
<dbReference type="PANTHER" id="PTHR42718">
    <property type="entry name" value="MAJOR FACILITATOR SUPERFAMILY MULTIDRUG TRANSPORTER MFSC"/>
    <property type="match status" value="1"/>
</dbReference>
<dbReference type="EMBL" id="JACHMP010000001">
    <property type="protein sequence ID" value="MBB5821911.1"/>
    <property type="molecule type" value="Genomic_DNA"/>
</dbReference>
<evidence type="ECO:0000256" key="9">
    <source>
        <dbReference type="SAM" id="Phobius"/>
    </source>
</evidence>
<proteinExistence type="inferred from homology"/>
<feature type="transmembrane region" description="Helical" evidence="9">
    <location>
        <begin position="479"/>
        <end position="505"/>
    </location>
</feature>
<dbReference type="Gene3D" id="1.20.1250.20">
    <property type="entry name" value="MFS general substrate transporter like domains"/>
    <property type="match status" value="1"/>
</dbReference>
<comment type="subcellular location">
    <subcellularLocation>
        <location evidence="1">Cell membrane</location>
        <topology evidence="1">Multi-pass membrane protein</topology>
    </subcellularLocation>
</comment>
<reference evidence="11 12" key="1">
    <citation type="submission" date="2020-08" db="EMBL/GenBank/DDBJ databases">
        <title>Sequencing the genomes of 1000 actinobacteria strains.</title>
        <authorList>
            <person name="Klenk H.-P."/>
        </authorList>
    </citation>
    <scope>NUCLEOTIDE SEQUENCE [LARGE SCALE GENOMIC DNA]</scope>
    <source>
        <strain evidence="11 12">DSM 46887</strain>
    </source>
</reference>
<keyword evidence="4" id="KW-1003">Cell membrane</keyword>
<dbReference type="CDD" id="cd17321">
    <property type="entry name" value="MFS_MMR_MDR_like"/>
    <property type="match status" value="1"/>
</dbReference>
<feature type="region of interest" description="Disordered" evidence="8">
    <location>
        <begin position="508"/>
        <end position="527"/>
    </location>
</feature>
<gene>
    <name evidence="11" type="ORF">F4562_004973</name>
</gene>
<feature type="compositionally biased region" description="Basic and acidic residues" evidence="8">
    <location>
        <begin position="508"/>
        <end position="521"/>
    </location>
</feature>
<organism evidence="11 12">
    <name type="scientific">Streptosporangium becharense</name>
    <dbReference type="NCBI Taxonomy" id="1816182"/>
    <lineage>
        <taxon>Bacteria</taxon>
        <taxon>Bacillati</taxon>
        <taxon>Actinomycetota</taxon>
        <taxon>Actinomycetes</taxon>
        <taxon>Streptosporangiales</taxon>
        <taxon>Streptosporangiaceae</taxon>
        <taxon>Streptosporangium</taxon>
    </lineage>
</organism>
<dbReference type="InterPro" id="IPR020846">
    <property type="entry name" value="MFS_dom"/>
</dbReference>
<evidence type="ECO:0000256" key="3">
    <source>
        <dbReference type="ARBA" id="ARBA00022448"/>
    </source>
</evidence>
<evidence type="ECO:0000256" key="4">
    <source>
        <dbReference type="ARBA" id="ARBA00022475"/>
    </source>
</evidence>
<evidence type="ECO:0000256" key="8">
    <source>
        <dbReference type="SAM" id="MobiDB-lite"/>
    </source>
</evidence>
<feature type="transmembrane region" description="Helical" evidence="9">
    <location>
        <begin position="303"/>
        <end position="322"/>
    </location>
</feature>
<dbReference type="SUPFAM" id="SSF103473">
    <property type="entry name" value="MFS general substrate transporter"/>
    <property type="match status" value="1"/>
</dbReference>
<evidence type="ECO:0000256" key="7">
    <source>
        <dbReference type="ARBA" id="ARBA00023136"/>
    </source>
</evidence>
<feature type="domain" description="Major facilitator superfamily (MFS) profile" evidence="10">
    <location>
        <begin position="6"/>
        <end position="509"/>
    </location>
</feature>
<evidence type="ECO:0000256" key="2">
    <source>
        <dbReference type="ARBA" id="ARBA00008537"/>
    </source>
</evidence>
<dbReference type="PANTHER" id="PTHR42718:SF42">
    <property type="entry name" value="EXPORT PROTEIN"/>
    <property type="match status" value="1"/>
</dbReference>
<feature type="transmembrane region" description="Helical" evidence="9">
    <location>
        <begin position="129"/>
        <end position="152"/>
    </location>
</feature>
<dbReference type="Proteomes" id="UP000540685">
    <property type="component" value="Unassembled WGS sequence"/>
</dbReference>
<evidence type="ECO:0000256" key="1">
    <source>
        <dbReference type="ARBA" id="ARBA00004651"/>
    </source>
</evidence>
<keyword evidence="3" id="KW-0813">Transport</keyword>
<feature type="transmembrane region" description="Helical" evidence="9">
    <location>
        <begin position="222"/>
        <end position="244"/>
    </location>
</feature>
<feature type="transmembrane region" description="Helical" evidence="9">
    <location>
        <begin position="158"/>
        <end position="179"/>
    </location>
</feature>
<feature type="transmembrane region" description="Helical" evidence="9">
    <location>
        <begin position="42"/>
        <end position="60"/>
    </location>
</feature>
<feature type="transmembrane region" description="Helical" evidence="9">
    <location>
        <begin position="398"/>
        <end position="417"/>
    </location>
</feature>
<evidence type="ECO:0000259" key="10">
    <source>
        <dbReference type="PROSITE" id="PS50850"/>
    </source>
</evidence>
<sequence>MNPWAALSALCIGFFLIMMDTTIVNVAIPGMLIDLNADLNQITWVNSVYLLTYAVPLLVAGRLGDRLGRKPVFLTGMAIFTAASLWCGVSGGVETLIAARALQGVGAAVMAPQTMAFITTLFPDNRRGAALGAWGAVAGVATTVGPLLGGLLVGTAGWQWIFLVNVPIGLLGLVLTVRLVPGGQPRHNRRFDVVGTLLSGLGLLALVFGLQNGQHYGWGTVFGPVTVTGVIVTGVLLLVAFVGWQRYNPREPLMPLTLFRRRNFSAATVAAASIGFALTGLYLPVTLFLQSALQLSPQQAGLLMVPMAVSGGIAGPVAGTLSDRISGKWVVLTGFLMFAGGIGAVAAVTRPDANPWVVALALLVCGTGAGSAFAPMANVAMSGMPPGLMGAASGTYNAVRQVGSVVGIAAVSVLLQARLSDSLRSSATAAAADLPPGSRQEFVDGVSRAGTSSEGFGAAPPAVGDGLADLAARTFHEALAHAAGTTLLLLAGVLVIGSVACLAMVPRDREEHRTRKEKVEEPVGAAR</sequence>
<evidence type="ECO:0000256" key="6">
    <source>
        <dbReference type="ARBA" id="ARBA00022989"/>
    </source>
</evidence>
<dbReference type="FunFam" id="1.20.1720.10:FF:000021">
    <property type="entry name" value="Drug resistance transporter, EmrB/QacA subfamily"/>
    <property type="match status" value="1"/>
</dbReference>
<dbReference type="Gene3D" id="1.20.1720.10">
    <property type="entry name" value="Multidrug resistance protein D"/>
    <property type="match status" value="1"/>
</dbReference>
<dbReference type="GO" id="GO:0005886">
    <property type="term" value="C:plasma membrane"/>
    <property type="evidence" value="ECO:0007669"/>
    <property type="project" value="UniProtKB-SubCell"/>
</dbReference>
<name>A0A7W9IJT6_9ACTN</name>
<feature type="transmembrane region" description="Helical" evidence="9">
    <location>
        <begin position="72"/>
        <end position="91"/>
    </location>
</feature>
<dbReference type="NCBIfam" id="TIGR00711">
    <property type="entry name" value="efflux_EmrB"/>
    <property type="match status" value="1"/>
</dbReference>